<dbReference type="Proteomes" id="UP000653797">
    <property type="component" value="Unassembled WGS sequence"/>
</dbReference>
<name>A0A927B478_9BACT</name>
<evidence type="ECO:0000313" key="2">
    <source>
        <dbReference type="Proteomes" id="UP000653797"/>
    </source>
</evidence>
<evidence type="ECO:0000313" key="1">
    <source>
        <dbReference type="EMBL" id="MBD2755084.1"/>
    </source>
</evidence>
<sequence>MNTSGQWVAMLTEDEDDYLFWQYGFKAWAAHFRLEWFATGNAFFERQALQQNRPGALLLNGLIPLSEEPNWLAKILKHVCCQGLNVIILADLFPDDQRQMYMSLGAVECMILPTTQRELEQAVRKIIAYTNSNLTELE</sequence>
<comment type="caution">
    <text evidence="1">The sequence shown here is derived from an EMBL/GenBank/DDBJ whole genome shotgun (WGS) entry which is preliminary data.</text>
</comment>
<dbReference type="InterPro" id="IPR011006">
    <property type="entry name" value="CheY-like_superfamily"/>
</dbReference>
<accession>A0A927B478</accession>
<protein>
    <submittedName>
        <fullName evidence="1">Uncharacterized protein</fullName>
    </submittedName>
</protein>
<dbReference type="RefSeq" id="WP_191040704.1">
    <property type="nucleotide sequence ID" value="NZ_JACXAA010000007.1"/>
</dbReference>
<dbReference type="AlphaFoldDB" id="A0A927B478"/>
<reference evidence="1" key="1">
    <citation type="submission" date="2020-09" db="EMBL/GenBank/DDBJ databases">
        <authorList>
            <person name="Kim M.K."/>
        </authorList>
    </citation>
    <scope>NUCLEOTIDE SEQUENCE</scope>
    <source>
        <strain evidence="1">BT704</strain>
    </source>
</reference>
<dbReference type="EMBL" id="JACXAA010000007">
    <property type="protein sequence ID" value="MBD2755084.1"/>
    <property type="molecule type" value="Genomic_DNA"/>
</dbReference>
<dbReference type="SUPFAM" id="SSF52172">
    <property type="entry name" value="CheY-like"/>
    <property type="match status" value="1"/>
</dbReference>
<proteinExistence type="predicted"/>
<gene>
    <name evidence="1" type="ORF">IC230_19430</name>
</gene>
<keyword evidence="2" id="KW-1185">Reference proteome</keyword>
<organism evidence="1 2">
    <name type="scientific">Spirosoma validum</name>
    <dbReference type="NCBI Taxonomy" id="2771355"/>
    <lineage>
        <taxon>Bacteria</taxon>
        <taxon>Pseudomonadati</taxon>
        <taxon>Bacteroidota</taxon>
        <taxon>Cytophagia</taxon>
        <taxon>Cytophagales</taxon>
        <taxon>Cytophagaceae</taxon>
        <taxon>Spirosoma</taxon>
    </lineage>
</organism>